<name>A0ABW7ZTH9_9ACTN</name>
<dbReference type="Gene3D" id="3.40.50.12780">
    <property type="entry name" value="N-terminal domain of ligase-like"/>
    <property type="match status" value="1"/>
</dbReference>
<comment type="caution">
    <text evidence="8">The sequence shown here is derived from an EMBL/GenBank/DDBJ whole genome shotgun (WGS) entry which is preliminary data.</text>
</comment>
<reference evidence="8 9" key="1">
    <citation type="submission" date="2024-10" db="EMBL/GenBank/DDBJ databases">
        <title>The Natural Products Discovery Center: Release of the First 8490 Sequenced Strains for Exploring Actinobacteria Biosynthetic Diversity.</title>
        <authorList>
            <person name="Kalkreuter E."/>
            <person name="Kautsar S.A."/>
            <person name="Yang D."/>
            <person name="Bader C.D."/>
            <person name="Teijaro C.N."/>
            <person name="Fluegel L."/>
            <person name="Davis C.M."/>
            <person name="Simpson J.R."/>
            <person name="Lauterbach L."/>
            <person name="Steele A.D."/>
            <person name="Gui C."/>
            <person name="Meng S."/>
            <person name="Li G."/>
            <person name="Viehrig K."/>
            <person name="Ye F."/>
            <person name="Su P."/>
            <person name="Kiefer A.F."/>
            <person name="Nichols A."/>
            <person name="Cepeda A.J."/>
            <person name="Yan W."/>
            <person name="Fan B."/>
            <person name="Jiang Y."/>
            <person name="Adhikari A."/>
            <person name="Zheng C.-J."/>
            <person name="Schuster L."/>
            <person name="Cowan T.M."/>
            <person name="Smanski M.J."/>
            <person name="Chevrette M.G."/>
            <person name="De Carvalho L.P.S."/>
            <person name="Shen B."/>
        </authorList>
    </citation>
    <scope>NUCLEOTIDE SEQUENCE [LARGE SCALE GENOMIC DNA]</scope>
    <source>
        <strain evidence="8 9">NPDC049845</strain>
    </source>
</reference>
<keyword evidence="5" id="KW-0436">Ligase</keyword>
<dbReference type="InterPro" id="IPR006162">
    <property type="entry name" value="Ppantetheine_attach_site"/>
</dbReference>
<feature type="domain" description="Carrier" evidence="7">
    <location>
        <begin position="546"/>
        <end position="621"/>
    </location>
</feature>
<dbReference type="SUPFAM" id="SSF52777">
    <property type="entry name" value="CoA-dependent acyltransferases"/>
    <property type="match status" value="2"/>
</dbReference>
<keyword evidence="9" id="KW-1185">Reference proteome</keyword>
<evidence type="ECO:0000256" key="6">
    <source>
        <dbReference type="SAM" id="MobiDB-lite"/>
    </source>
</evidence>
<dbReference type="Gene3D" id="1.10.1200.10">
    <property type="entry name" value="ACP-like"/>
    <property type="match status" value="1"/>
</dbReference>
<dbReference type="Pfam" id="PF00668">
    <property type="entry name" value="Condensation"/>
    <property type="match status" value="1"/>
</dbReference>
<dbReference type="SUPFAM" id="SSF47336">
    <property type="entry name" value="ACP-like"/>
    <property type="match status" value="1"/>
</dbReference>
<organism evidence="8 9">
    <name type="scientific">Micromonospora maritima</name>
    <dbReference type="NCBI Taxonomy" id="986711"/>
    <lineage>
        <taxon>Bacteria</taxon>
        <taxon>Bacillati</taxon>
        <taxon>Actinomycetota</taxon>
        <taxon>Actinomycetes</taxon>
        <taxon>Micromonosporales</taxon>
        <taxon>Micromonosporaceae</taxon>
        <taxon>Micromonospora</taxon>
    </lineage>
</organism>
<evidence type="ECO:0000256" key="2">
    <source>
        <dbReference type="ARBA" id="ARBA00006432"/>
    </source>
</evidence>
<dbReference type="SMART" id="SM00823">
    <property type="entry name" value="PKS_PP"/>
    <property type="match status" value="1"/>
</dbReference>
<evidence type="ECO:0000259" key="7">
    <source>
        <dbReference type="PROSITE" id="PS50075"/>
    </source>
</evidence>
<dbReference type="Gene3D" id="3.30.559.30">
    <property type="entry name" value="Nonribosomal peptide synthetase, condensation domain"/>
    <property type="match status" value="1"/>
</dbReference>
<dbReference type="InterPro" id="IPR009081">
    <property type="entry name" value="PP-bd_ACP"/>
</dbReference>
<proteinExistence type="inferred from homology"/>
<comment type="cofactor">
    <cofactor evidence="1">
        <name>pantetheine 4'-phosphate</name>
        <dbReference type="ChEBI" id="CHEBI:47942"/>
    </cofactor>
</comment>
<dbReference type="Gene3D" id="3.30.300.30">
    <property type="match status" value="1"/>
</dbReference>
<evidence type="ECO:0000256" key="3">
    <source>
        <dbReference type="ARBA" id="ARBA00022450"/>
    </source>
</evidence>
<evidence type="ECO:0000256" key="1">
    <source>
        <dbReference type="ARBA" id="ARBA00001957"/>
    </source>
</evidence>
<dbReference type="InterPro" id="IPR020806">
    <property type="entry name" value="PKS_PP-bd"/>
</dbReference>
<keyword evidence="3" id="KW-0596">Phosphopantetheine</keyword>
<dbReference type="Gene3D" id="3.30.559.10">
    <property type="entry name" value="Chloramphenicol acetyltransferase-like domain"/>
    <property type="match status" value="1"/>
</dbReference>
<dbReference type="EMBL" id="JBITLE010000016">
    <property type="protein sequence ID" value="MFI7266140.1"/>
    <property type="molecule type" value="Genomic_DNA"/>
</dbReference>
<feature type="compositionally biased region" description="Pro residues" evidence="6">
    <location>
        <begin position="537"/>
        <end position="547"/>
    </location>
</feature>
<dbReference type="PROSITE" id="PS50075">
    <property type="entry name" value="CARRIER"/>
    <property type="match status" value="1"/>
</dbReference>
<dbReference type="RefSeq" id="WP_396769715.1">
    <property type="nucleotide sequence ID" value="NZ_JBITLA010000006.1"/>
</dbReference>
<evidence type="ECO:0000256" key="4">
    <source>
        <dbReference type="ARBA" id="ARBA00022553"/>
    </source>
</evidence>
<dbReference type="SUPFAM" id="SSF56801">
    <property type="entry name" value="Acetyl-CoA synthetase-like"/>
    <property type="match status" value="1"/>
</dbReference>
<dbReference type="InterPro" id="IPR045851">
    <property type="entry name" value="AMP-bd_C_sf"/>
</dbReference>
<comment type="similarity">
    <text evidence="2">Belongs to the ATP-dependent AMP-binding enzyme family.</text>
</comment>
<evidence type="ECO:0000256" key="5">
    <source>
        <dbReference type="ARBA" id="ARBA00022598"/>
    </source>
</evidence>
<gene>
    <name evidence="8" type="ORF">ACIBP4_28030</name>
</gene>
<dbReference type="InterPro" id="IPR036736">
    <property type="entry name" value="ACP-like_sf"/>
</dbReference>
<accession>A0ABW7ZTH9</accession>
<sequence>MNADSPDLVGALRTHARTRPERTALTWLGDLARPTAALSYAELDDTAARIGARLRETTAPGDRVLLVHPPGLGFVTAFLGCLYAGRVPVPVYPVLESENGARTVHRIVEDSGAVLAWTSDETLAELATRVLGIPAEWRPGDVPAAPEPVDPAAPAFLQYTSGSTGAPKGVVVTHGNLVANLRSIARAFAHDESAVVLSWLPAYHDMGLIGNLLHPVHAGIPVYLAAPTDFIRNPVGWLRAVAEFGVTTSGAPNFAYELVIRALERAPGSGLDLSGWHKAYSGAEPVSAATLDRFAALLAPTGFRREAFIPCYGLAEATLLVTSVPPGDGARTRAAADGTEVVSCGVPYGCEVAVVDGDTALPDGRVGEILVSGASVAAGYWGRPDVSAAVFGARVAGRSGTWLRTGDLGFLSDGELHVTGRVKDLIVLRGRNLYPQDLERTAVETVPMLRAGGVVAFADPDGRGVVLVGEARGRGLTDDDRRRLAVAVTAGFGVALVGLVGVRPGTVPRTTSGKLRRAEVARRYAEGAYATAGAPAADPPAADPPGTRPDTPDRLRQGVERVLGTPVERDDEPLASYGMDSLHALHVSELLHREFAAEVPVRVLLEGASLADLAARLGGPADTPDGDPATEFSGQLSKAQESLVFLQMLNPDSDEYTISFAWRLDPSVDVALFHTALRAAIRRQPELTVRIVTEGTRQRRVPVTPDQLAEALALAPIPVRDEQLDDHLGHAATVPFRLDEGPLVRLHRWRSASREVYQLVVHHAVTDLWSLSLVLRDLSHAYAELRAGRSANGAPPRPYDDYVAAQRSYLDSPAAAARDAVLRDRLPARAASLDVRTDRPRGSRRSARVGRTRLTVPDLPVAGGLDRMALLSALWGVCLHRYGTPSPVVVGVPVVGRPSGRLAEVGGLCTNTVPLAVDVRPEQPLDALVGDLRDQLLGGLDHGLYPMVRAVDVVRPPRVAGRLPLVETLVTLQENPLPDVPGLLPTINGEAASLDLGGLVLHSVPVPRRSCRYDLDLVVTPQPDGYLVTLDYAADLFLPRTAEAMLATLAAMLRAAGAAEAPRVEDVLVLSPADERLTRRLGRIGTPPLDPPMLSRIRSMAAAEPDAPALVEAGRTVSFADFVDRMDRLGAALHAAATAQRLGEETR</sequence>
<dbReference type="InterPro" id="IPR023213">
    <property type="entry name" value="CAT-like_dom_sf"/>
</dbReference>
<dbReference type="CDD" id="cd05931">
    <property type="entry name" value="FAAL"/>
    <property type="match status" value="1"/>
</dbReference>
<dbReference type="Pfam" id="PF00501">
    <property type="entry name" value="AMP-binding"/>
    <property type="match status" value="1"/>
</dbReference>
<dbReference type="InterPro" id="IPR020845">
    <property type="entry name" value="AMP-binding_CS"/>
</dbReference>
<feature type="region of interest" description="Disordered" evidence="6">
    <location>
        <begin position="529"/>
        <end position="555"/>
    </location>
</feature>
<dbReference type="PROSITE" id="PS00455">
    <property type="entry name" value="AMP_BINDING"/>
    <property type="match status" value="1"/>
</dbReference>
<dbReference type="PROSITE" id="PS00012">
    <property type="entry name" value="PHOSPHOPANTETHEINE"/>
    <property type="match status" value="1"/>
</dbReference>
<dbReference type="InterPro" id="IPR042099">
    <property type="entry name" value="ANL_N_sf"/>
</dbReference>
<dbReference type="Pfam" id="PF00550">
    <property type="entry name" value="PP-binding"/>
    <property type="match status" value="1"/>
</dbReference>
<dbReference type="InterPro" id="IPR000873">
    <property type="entry name" value="AMP-dep_synth/lig_dom"/>
</dbReference>
<evidence type="ECO:0000313" key="8">
    <source>
        <dbReference type="EMBL" id="MFI7266140.1"/>
    </source>
</evidence>
<evidence type="ECO:0000313" key="9">
    <source>
        <dbReference type="Proteomes" id="UP001612812"/>
    </source>
</evidence>
<dbReference type="PANTHER" id="PTHR22754">
    <property type="entry name" value="DISCO-INTERACTING PROTEIN 2 DIP2 -RELATED"/>
    <property type="match status" value="1"/>
</dbReference>
<dbReference type="InterPro" id="IPR040097">
    <property type="entry name" value="FAAL/FAAC"/>
</dbReference>
<dbReference type="PANTHER" id="PTHR22754:SF32">
    <property type="entry name" value="DISCO-INTERACTING PROTEIN 2"/>
    <property type="match status" value="1"/>
</dbReference>
<dbReference type="Proteomes" id="UP001612812">
    <property type="component" value="Unassembled WGS sequence"/>
</dbReference>
<keyword evidence="4" id="KW-0597">Phosphoprotein</keyword>
<dbReference type="InterPro" id="IPR001242">
    <property type="entry name" value="Condensation_dom"/>
</dbReference>
<protein>
    <submittedName>
        <fullName evidence="8">AMP-binding protein</fullName>
    </submittedName>
</protein>